<proteinExistence type="predicted"/>
<reference evidence="7" key="1">
    <citation type="submission" date="2016-11" db="EMBL/GenBank/DDBJ databases">
        <authorList>
            <person name="Varghese N."/>
            <person name="Submissions S."/>
        </authorList>
    </citation>
    <scope>NUCLEOTIDE SEQUENCE [LARGE SCALE GENOMIC DNA]</scope>
    <source>
        <strain evidence="7">DSM 8595</strain>
    </source>
</reference>
<dbReference type="InterPro" id="IPR037923">
    <property type="entry name" value="HTH-like"/>
</dbReference>
<evidence type="ECO:0000256" key="1">
    <source>
        <dbReference type="ARBA" id="ARBA00023015"/>
    </source>
</evidence>
<dbReference type="InterPro" id="IPR018060">
    <property type="entry name" value="HTH_AraC"/>
</dbReference>
<dbReference type="Pfam" id="PF12833">
    <property type="entry name" value="HTH_18"/>
    <property type="match status" value="1"/>
</dbReference>
<dbReference type="EMBL" id="FSRJ01000003">
    <property type="protein sequence ID" value="SIO06112.1"/>
    <property type="molecule type" value="Genomic_DNA"/>
</dbReference>
<keyword evidence="1" id="KW-0805">Transcription regulation</keyword>
<dbReference type="PANTHER" id="PTHR46796:SF7">
    <property type="entry name" value="ARAC FAMILY TRANSCRIPTIONAL REGULATOR"/>
    <property type="match status" value="1"/>
</dbReference>
<dbReference type="STRING" id="232089.SAMN05443544_2522"/>
<dbReference type="CDD" id="cd06986">
    <property type="entry name" value="cupin_MmsR-like_N"/>
    <property type="match status" value="1"/>
</dbReference>
<evidence type="ECO:0000256" key="4">
    <source>
        <dbReference type="ARBA" id="ARBA00023163"/>
    </source>
</evidence>
<evidence type="ECO:0000256" key="2">
    <source>
        <dbReference type="ARBA" id="ARBA00023125"/>
    </source>
</evidence>
<dbReference type="AlphaFoldDB" id="A0A1N6GFC9"/>
<protein>
    <submittedName>
        <fullName evidence="6">AraC-type DNA-binding protein</fullName>
    </submittedName>
</protein>
<dbReference type="InterPro" id="IPR050204">
    <property type="entry name" value="AraC_XylS_family_regulators"/>
</dbReference>
<dbReference type="GO" id="GO:0003700">
    <property type="term" value="F:DNA-binding transcription factor activity"/>
    <property type="evidence" value="ECO:0007669"/>
    <property type="project" value="InterPro"/>
</dbReference>
<dbReference type="SMART" id="SM00342">
    <property type="entry name" value="HTH_ARAC"/>
    <property type="match status" value="1"/>
</dbReference>
<dbReference type="Pfam" id="PF02311">
    <property type="entry name" value="AraC_binding"/>
    <property type="match status" value="1"/>
</dbReference>
<dbReference type="InterPro" id="IPR020449">
    <property type="entry name" value="Tscrpt_reg_AraC-type_HTH"/>
</dbReference>
<keyword evidence="2 6" id="KW-0238">DNA-binding</keyword>
<evidence type="ECO:0000313" key="7">
    <source>
        <dbReference type="Proteomes" id="UP000184699"/>
    </source>
</evidence>
<dbReference type="Proteomes" id="UP000184699">
    <property type="component" value="Unassembled WGS sequence"/>
</dbReference>
<organism evidence="6 7">
    <name type="scientific">Agromyces cerinus subsp. cerinus</name>
    <dbReference type="NCBI Taxonomy" id="232089"/>
    <lineage>
        <taxon>Bacteria</taxon>
        <taxon>Bacillati</taxon>
        <taxon>Actinomycetota</taxon>
        <taxon>Actinomycetes</taxon>
        <taxon>Micrococcales</taxon>
        <taxon>Microbacteriaceae</taxon>
        <taxon>Agromyces</taxon>
    </lineage>
</organism>
<dbReference type="InterPro" id="IPR003313">
    <property type="entry name" value="AraC-bd"/>
</dbReference>
<dbReference type="SUPFAM" id="SSF46689">
    <property type="entry name" value="Homeodomain-like"/>
    <property type="match status" value="2"/>
</dbReference>
<sequence>MILRQTRGMTITEGFPGQRMQVLPRPRVLEALRLPGVAHLVVTDSGYFPDARGHGRVRASPIDEAVVMLCEAGRGWCETSGGRFDVTAGEVVILPPGHPHAYGADERDPWTIWWLHLRGRDLAEFLAAANVNAEQPVRTISERARVSGLASEVLTWMERDSTTASITAASGAAWHLLSLLVARPSSGDERSDSIDGAAEYLRAHVGERVEVAELALAANLSPSHFAALFRQRLGMPVLRYQTQLRMARARELLDRTSLSIAQISERVGYTDSFYFARQFRATHGMTPTAYRAQRKG</sequence>
<feature type="domain" description="HTH araC/xylS-type" evidence="5">
    <location>
        <begin position="195"/>
        <end position="293"/>
    </location>
</feature>
<dbReference type="SUPFAM" id="SSF51215">
    <property type="entry name" value="Regulatory protein AraC"/>
    <property type="match status" value="1"/>
</dbReference>
<dbReference type="InterPro" id="IPR018062">
    <property type="entry name" value="HTH_AraC-typ_CS"/>
</dbReference>
<dbReference type="Gene3D" id="1.10.10.60">
    <property type="entry name" value="Homeodomain-like"/>
    <property type="match status" value="2"/>
</dbReference>
<dbReference type="PROSITE" id="PS01124">
    <property type="entry name" value="HTH_ARAC_FAMILY_2"/>
    <property type="match status" value="1"/>
</dbReference>
<keyword evidence="3" id="KW-0010">Activator</keyword>
<dbReference type="PROSITE" id="PS00041">
    <property type="entry name" value="HTH_ARAC_FAMILY_1"/>
    <property type="match status" value="1"/>
</dbReference>
<dbReference type="PANTHER" id="PTHR46796">
    <property type="entry name" value="HTH-TYPE TRANSCRIPTIONAL ACTIVATOR RHAS-RELATED"/>
    <property type="match status" value="1"/>
</dbReference>
<dbReference type="PRINTS" id="PR00032">
    <property type="entry name" value="HTHARAC"/>
</dbReference>
<evidence type="ECO:0000256" key="3">
    <source>
        <dbReference type="ARBA" id="ARBA00023159"/>
    </source>
</evidence>
<keyword evidence="7" id="KW-1185">Reference proteome</keyword>
<evidence type="ECO:0000313" key="6">
    <source>
        <dbReference type="EMBL" id="SIO06112.1"/>
    </source>
</evidence>
<evidence type="ECO:0000259" key="5">
    <source>
        <dbReference type="PROSITE" id="PS01124"/>
    </source>
</evidence>
<dbReference type="Gene3D" id="2.60.120.280">
    <property type="entry name" value="Regulatory protein AraC"/>
    <property type="match status" value="1"/>
</dbReference>
<gene>
    <name evidence="6" type="ORF">SAMN05443544_2522</name>
</gene>
<name>A0A1N6GFC9_9MICO</name>
<dbReference type="InterPro" id="IPR009057">
    <property type="entry name" value="Homeodomain-like_sf"/>
</dbReference>
<dbReference type="GO" id="GO:0043565">
    <property type="term" value="F:sequence-specific DNA binding"/>
    <property type="evidence" value="ECO:0007669"/>
    <property type="project" value="InterPro"/>
</dbReference>
<keyword evidence="4" id="KW-0804">Transcription</keyword>
<accession>A0A1N6GFC9</accession>